<organism evidence="2 3">
    <name type="scientific">Erythroxylum novogranatense</name>
    <dbReference type="NCBI Taxonomy" id="1862640"/>
    <lineage>
        <taxon>Eukaryota</taxon>
        <taxon>Viridiplantae</taxon>
        <taxon>Streptophyta</taxon>
        <taxon>Embryophyta</taxon>
        <taxon>Tracheophyta</taxon>
        <taxon>Spermatophyta</taxon>
        <taxon>Magnoliopsida</taxon>
        <taxon>eudicotyledons</taxon>
        <taxon>Gunneridae</taxon>
        <taxon>Pentapetalae</taxon>
        <taxon>rosids</taxon>
        <taxon>fabids</taxon>
        <taxon>Malpighiales</taxon>
        <taxon>Erythroxylaceae</taxon>
        <taxon>Erythroxylum</taxon>
    </lineage>
</organism>
<keyword evidence="3" id="KW-1185">Reference proteome</keyword>
<evidence type="ECO:0008006" key="4">
    <source>
        <dbReference type="Google" id="ProtNLM"/>
    </source>
</evidence>
<evidence type="ECO:0000313" key="3">
    <source>
        <dbReference type="Proteomes" id="UP001159364"/>
    </source>
</evidence>
<dbReference type="Pfam" id="PF05755">
    <property type="entry name" value="REF"/>
    <property type="match status" value="1"/>
</dbReference>
<dbReference type="PANTHER" id="PTHR33732">
    <property type="entry name" value="REF/SRPP-LIKE PROTEIN OS05G0151300/LOC_OS05G05940"/>
    <property type="match status" value="1"/>
</dbReference>
<evidence type="ECO:0000256" key="1">
    <source>
        <dbReference type="ARBA" id="ARBA00009737"/>
    </source>
</evidence>
<accession>A0AAV8SYQ0</accession>
<comment type="caution">
    <text evidence="2">The sequence shown here is derived from an EMBL/GenBank/DDBJ whole genome shotgun (WGS) entry which is preliminary data.</text>
</comment>
<evidence type="ECO:0000313" key="2">
    <source>
        <dbReference type="EMBL" id="KAJ8759044.1"/>
    </source>
</evidence>
<name>A0AAV8SYQ0_9ROSI</name>
<dbReference type="AlphaFoldDB" id="A0AAV8SYQ0"/>
<dbReference type="PANTHER" id="PTHR33732:SF2">
    <property type="entry name" value="REF_SRPP-LIKE PROTEIN"/>
    <property type="match status" value="1"/>
</dbReference>
<proteinExistence type="inferred from homology"/>
<reference evidence="2 3" key="1">
    <citation type="submission" date="2021-09" db="EMBL/GenBank/DDBJ databases">
        <title>Genomic insights and catalytic innovation underlie evolution of tropane alkaloids biosynthesis.</title>
        <authorList>
            <person name="Wang Y.-J."/>
            <person name="Tian T."/>
            <person name="Huang J.-P."/>
            <person name="Huang S.-X."/>
        </authorList>
    </citation>
    <scope>NUCLEOTIDE SEQUENCE [LARGE SCALE GENOMIC DNA]</scope>
    <source>
        <strain evidence="2">KIB-2018</strain>
        <tissue evidence="2">Leaf</tissue>
    </source>
</reference>
<dbReference type="EMBL" id="JAIWQS010000007">
    <property type="protein sequence ID" value="KAJ8759044.1"/>
    <property type="molecule type" value="Genomic_DNA"/>
</dbReference>
<dbReference type="Proteomes" id="UP001159364">
    <property type="component" value="Linkage Group LG07"/>
</dbReference>
<sequence>MEKKEIEHENRELKHLGFVRSVAIHSLVFICNFYESAKQNLGPLRSTIGSIENAVSTLVGPFYEKFKDVPGNVLEFLDEKVDEAKDKFDKDAPSGVKQVVSHAETLIQKAAKKGQELIQEARSGGLPAALHYAAEESKHLVLDGSVKIWTKLNEYPILHSAAEIAVPTAAHWSEKYNHVLKYMTQKGYPVVGCLPLVPIDEIA</sequence>
<protein>
    <recommendedName>
        <fullName evidence="4">REF/SRPP-like protein</fullName>
    </recommendedName>
</protein>
<comment type="similarity">
    <text evidence="1">Belongs to the REF/SRPP family.</text>
</comment>
<dbReference type="InterPro" id="IPR008802">
    <property type="entry name" value="REF"/>
</dbReference>
<gene>
    <name evidence="2" type="ORF">K2173_003282</name>
</gene>